<gene>
    <name evidence="1" type="ordered locus">MODMU_2521</name>
</gene>
<dbReference type="HOGENOM" id="CLU_095665_0_0_11"/>
<organism evidence="1 2">
    <name type="scientific">Modestobacter italicus (strain DSM 44449 / CECT 9708 / BC 501)</name>
    <dbReference type="NCBI Taxonomy" id="2732864"/>
    <lineage>
        <taxon>Bacteria</taxon>
        <taxon>Bacillati</taxon>
        <taxon>Actinomycetota</taxon>
        <taxon>Actinomycetes</taxon>
        <taxon>Geodermatophilales</taxon>
        <taxon>Geodermatophilaceae</taxon>
        <taxon>Modestobacter</taxon>
    </lineage>
</organism>
<reference evidence="1 2" key="1">
    <citation type="journal article" date="2012" name="J. Bacteriol.">
        <title>Genome Sequence of Radiation-Resistant Modestobacter marinus Strain BC501, a Representative Actinobacterium That Thrives on Calcareous Stone Surfaces.</title>
        <authorList>
            <person name="Normand P."/>
            <person name="Gury J."/>
            <person name="Pujic P."/>
            <person name="Chouaia B."/>
            <person name="Crotti E."/>
            <person name="Brusetti L."/>
            <person name="Daffonchio D."/>
            <person name="Vacherie B."/>
            <person name="Barbe V."/>
            <person name="Medigue C."/>
            <person name="Calteau A."/>
            <person name="Ghodhbane-Gtari F."/>
            <person name="Essoussi I."/>
            <person name="Nouioui I."/>
            <person name="Abbassi-Ghozzi I."/>
            <person name="Gtari M."/>
        </authorList>
    </citation>
    <scope>NUCLEOTIDE SEQUENCE [LARGE SCALE GENOMIC DNA]</scope>
    <source>
        <strain evidence="2">BC 501</strain>
    </source>
</reference>
<proteinExistence type="predicted"/>
<dbReference type="STRING" id="477641.MODMU_2521"/>
<dbReference type="OMA" id="RIYFCED"/>
<dbReference type="OrthoDB" id="4149797at2"/>
<evidence type="ECO:0008006" key="3">
    <source>
        <dbReference type="Google" id="ProtNLM"/>
    </source>
</evidence>
<dbReference type="EMBL" id="FO203431">
    <property type="protein sequence ID" value="CCH87950.1"/>
    <property type="molecule type" value="Genomic_DNA"/>
</dbReference>
<dbReference type="Proteomes" id="UP000006461">
    <property type="component" value="Chromosome"/>
</dbReference>
<accession>I4EX37</accession>
<evidence type="ECO:0000313" key="2">
    <source>
        <dbReference type="Proteomes" id="UP000006461"/>
    </source>
</evidence>
<evidence type="ECO:0000313" key="1">
    <source>
        <dbReference type="EMBL" id="CCH87950.1"/>
    </source>
</evidence>
<keyword evidence="2" id="KW-1185">Reference proteome</keyword>
<dbReference type="KEGG" id="mmar:MODMU_2521"/>
<name>I4EX37_MODI5</name>
<protein>
    <recommendedName>
        <fullName evidence="3">CYTH domain-containing protein</fullName>
    </recommendedName>
</protein>
<dbReference type="eggNOG" id="ENOG5033EA3">
    <property type="taxonomic scope" value="Bacteria"/>
</dbReference>
<sequence>MSTDPAPATRLDGVEIKLTLAGDRVDQAVQTLELAPDQPTWRIYFCEDVTAAVGPTTPLLDLGVVLRARRRPGEPDDTTIKLRPCRRSQLSGPWPTATKGNGWELEVEADWAGDKHVLAVSMTADRPGDVIAAAADGAPVRSLFLDDQLDFLHDCCDARVDPDALTVLPPVTARRWKRVETAPAGLGVRAERWTVDDLDFLELSVVADPGDALQRQRALAGFVGSLGLTVPPVTETKTRQVLEHLVRSAHLVAG</sequence>
<dbReference type="AlphaFoldDB" id="I4EX37"/>